<dbReference type="UniPathway" id="UPA00655">
    <property type="reaction ID" value="UER00711"/>
</dbReference>
<dbReference type="RefSeq" id="WP_083478965.1">
    <property type="nucleotide sequence ID" value="NZ_AZDI01000005.1"/>
</dbReference>
<dbReference type="AlphaFoldDB" id="A0A0R1HQI9"/>
<dbReference type="SUPFAM" id="SSF52096">
    <property type="entry name" value="ClpP/crotonase"/>
    <property type="match status" value="1"/>
</dbReference>
<evidence type="ECO:0000256" key="10">
    <source>
        <dbReference type="ARBA" id="ARBA00049152"/>
    </source>
</evidence>
<keyword evidence="9" id="KW-0275">Fatty acid biosynthesis</keyword>
<evidence type="ECO:0000256" key="6">
    <source>
        <dbReference type="ARBA" id="ARBA00022832"/>
    </source>
</evidence>
<dbReference type="GO" id="GO:0016743">
    <property type="term" value="F:carboxyl- or carbamoyltransferase activity"/>
    <property type="evidence" value="ECO:0007669"/>
    <property type="project" value="InterPro"/>
</dbReference>
<evidence type="ECO:0000313" key="12">
    <source>
        <dbReference type="EMBL" id="KRK45697.1"/>
    </source>
</evidence>
<dbReference type="GO" id="GO:0005524">
    <property type="term" value="F:ATP binding"/>
    <property type="evidence" value="ECO:0007669"/>
    <property type="project" value="UniProtKB-KW"/>
</dbReference>
<keyword evidence="3" id="KW-0444">Lipid biosynthesis</keyword>
<keyword evidence="5" id="KW-0547">Nucleotide-binding</keyword>
<protein>
    <recommendedName>
        <fullName evidence="2">acetyl-CoA carboxytransferase</fullName>
        <ecNumber evidence="2">2.1.3.15</ecNumber>
    </recommendedName>
</protein>
<keyword evidence="8" id="KW-0443">Lipid metabolism</keyword>
<dbReference type="GO" id="GO:2001295">
    <property type="term" value="P:malonyl-CoA biosynthetic process"/>
    <property type="evidence" value="ECO:0007669"/>
    <property type="project" value="UniProtKB-UniPathway"/>
</dbReference>
<comment type="pathway">
    <text evidence="1">Lipid metabolism; malonyl-CoA biosynthesis; malonyl-CoA from acetyl-CoA: step 1/1.</text>
</comment>
<dbReference type="EC" id="2.1.3.15" evidence="2"/>
<accession>A0A0R1HQI9</accession>
<keyword evidence="4 12" id="KW-0808">Transferase</keyword>
<evidence type="ECO:0000313" key="13">
    <source>
        <dbReference type="Proteomes" id="UP000051450"/>
    </source>
</evidence>
<dbReference type="PANTHER" id="PTHR42853">
    <property type="entry name" value="ACETYL-COENZYME A CARBOXYLASE CARBOXYL TRANSFERASE SUBUNIT ALPHA"/>
    <property type="match status" value="1"/>
</dbReference>
<dbReference type="PROSITE" id="PS50989">
    <property type="entry name" value="COA_CT_CTER"/>
    <property type="match status" value="1"/>
</dbReference>
<gene>
    <name evidence="12" type="ORF">FC66_GL001156</name>
</gene>
<keyword evidence="6" id="KW-0276">Fatty acid metabolism</keyword>
<dbReference type="InterPro" id="IPR011763">
    <property type="entry name" value="COA_CT_C"/>
</dbReference>
<evidence type="ECO:0000259" key="11">
    <source>
        <dbReference type="PROSITE" id="PS50989"/>
    </source>
</evidence>
<name>A0A0R1HQI9_9LACO</name>
<dbReference type="InterPro" id="IPR029045">
    <property type="entry name" value="ClpP/crotonase-like_dom_sf"/>
</dbReference>
<dbReference type="EMBL" id="AZDI01000005">
    <property type="protein sequence ID" value="KRK45697.1"/>
    <property type="molecule type" value="Genomic_DNA"/>
</dbReference>
<reference evidence="12 13" key="1">
    <citation type="journal article" date="2015" name="Genome Announc.">
        <title>Expanding the biotechnology potential of lactobacilli through comparative genomics of 213 strains and associated genera.</title>
        <authorList>
            <person name="Sun Z."/>
            <person name="Harris H.M."/>
            <person name="McCann A."/>
            <person name="Guo C."/>
            <person name="Argimon S."/>
            <person name="Zhang W."/>
            <person name="Yang X."/>
            <person name="Jeffery I.B."/>
            <person name="Cooney J.C."/>
            <person name="Kagawa T.F."/>
            <person name="Liu W."/>
            <person name="Song Y."/>
            <person name="Salvetti E."/>
            <person name="Wrobel A."/>
            <person name="Rasinkangas P."/>
            <person name="Parkhill J."/>
            <person name="Rea M.C."/>
            <person name="O'Sullivan O."/>
            <person name="Ritari J."/>
            <person name="Douillard F.P."/>
            <person name="Paul Ross R."/>
            <person name="Yang R."/>
            <person name="Briner A.E."/>
            <person name="Felis G.E."/>
            <person name="de Vos W.M."/>
            <person name="Barrangou R."/>
            <person name="Klaenhammer T.R."/>
            <person name="Caufield P.W."/>
            <person name="Cui Y."/>
            <person name="Zhang H."/>
            <person name="O'Toole P.W."/>
        </authorList>
    </citation>
    <scope>NUCLEOTIDE SEQUENCE [LARGE SCALE GENOMIC DNA]</scope>
    <source>
        <strain evidence="12 13">DSM 15638</strain>
    </source>
</reference>
<evidence type="ECO:0000256" key="3">
    <source>
        <dbReference type="ARBA" id="ARBA00022516"/>
    </source>
</evidence>
<dbReference type="PRINTS" id="PR01069">
    <property type="entry name" value="ACCCTRFRASEA"/>
</dbReference>
<sequence>MDSNFLKNVRSNDRLSTKLIITNLFDEFFENHGDRVGEEDASITGGIGLFHNRPVTIIGINRGETLEERLIYNFGAVKPSGYRKAMRLLNEAEKFKRPVVTLINMPGADASVKSEQTGQSYVISEMILKMGALKVPNIAIFLGEGQSGGALALANANAIMMVENSLFSVASPEAVNAILKKSNSNEIETSLPMTASELFEIGLVDVVLPETNQATTIGSMDKNLTELIEKLAINSVDELIEQREMKYQTFLEKW</sequence>
<evidence type="ECO:0000256" key="4">
    <source>
        <dbReference type="ARBA" id="ARBA00022679"/>
    </source>
</evidence>
<evidence type="ECO:0000256" key="5">
    <source>
        <dbReference type="ARBA" id="ARBA00022741"/>
    </source>
</evidence>
<dbReference type="GO" id="GO:0003989">
    <property type="term" value="F:acetyl-CoA carboxylase activity"/>
    <property type="evidence" value="ECO:0007669"/>
    <property type="project" value="InterPro"/>
</dbReference>
<dbReference type="Pfam" id="PF03255">
    <property type="entry name" value="ACCA"/>
    <property type="match status" value="1"/>
</dbReference>
<keyword evidence="13" id="KW-1185">Reference proteome</keyword>
<comment type="caution">
    <text evidence="12">The sequence shown here is derived from an EMBL/GenBank/DDBJ whole genome shotgun (WGS) entry which is preliminary data.</text>
</comment>
<evidence type="ECO:0000256" key="2">
    <source>
        <dbReference type="ARBA" id="ARBA00011883"/>
    </source>
</evidence>
<dbReference type="GO" id="GO:0006633">
    <property type="term" value="P:fatty acid biosynthetic process"/>
    <property type="evidence" value="ECO:0007669"/>
    <property type="project" value="UniProtKB-KW"/>
</dbReference>
<dbReference type="Gene3D" id="3.90.226.10">
    <property type="entry name" value="2-enoyl-CoA Hydratase, Chain A, domain 1"/>
    <property type="match status" value="1"/>
</dbReference>
<evidence type="ECO:0000256" key="1">
    <source>
        <dbReference type="ARBA" id="ARBA00004956"/>
    </source>
</evidence>
<dbReference type="STRING" id="1423719.FC66_GL001156"/>
<dbReference type="GO" id="GO:0009317">
    <property type="term" value="C:acetyl-CoA carboxylase complex"/>
    <property type="evidence" value="ECO:0007669"/>
    <property type="project" value="InterPro"/>
</dbReference>
<proteinExistence type="predicted"/>
<keyword evidence="7" id="KW-0067">ATP-binding</keyword>
<organism evidence="12 13">
    <name type="scientific">Dellaglioa algida DSM 15638</name>
    <dbReference type="NCBI Taxonomy" id="1423719"/>
    <lineage>
        <taxon>Bacteria</taxon>
        <taxon>Bacillati</taxon>
        <taxon>Bacillota</taxon>
        <taxon>Bacilli</taxon>
        <taxon>Lactobacillales</taxon>
        <taxon>Lactobacillaceae</taxon>
        <taxon>Dellaglioa</taxon>
    </lineage>
</organism>
<comment type="catalytic activity">
    <reaction evidence="10">
        <text>N(6)-carboxybiotinyl-L-lysyl-[protein] + acetyl-CoA = N(6)-biotinyl-L-lysyl-[protein] + malonyl-CoA</text>
        <dbReference type="Rhea" id="RHEA:54728"/>
        <dbReference type="Rhea" id="RHEA-COMP:10505"/>
        <dbReference type="Rhea" id="RHEA-COMP:10506"/>
        <dbReference type="ChEBI" id="CHEBI:57288"/>
        <dbReference type="ChEBI" id="CHEBI:57384"/>
        <dbReference type="ChEBI" id="CHEBI:83144"/>
        <dbReference type="ChEBI" id="CHEBI:83145"/>
        <dbReference type="EC" id="2.1.3.15"/>
    </reaction>
</comment>
<dbReference type="NCBIfam" id="NF041504">
    <property type="entry name" value="AccA_sub"/>
    <property type="match status" value="1"/>
</dbReference>
<dbReference type="InterPro" id="IPR001095">
    <property type="entry name" value="Acetyl_CoA_COase_a_su"/>
</dbReference>
<evidence type="ECO:0000256" key="8">
    <source>
        <dbReference type="ARBA" id="ARBA00023098"/>
    </source>
</evidence>
<dbReference type="PANTHER" id="PTHR42853:SF3">
    <property type="entry name" value="ACETYL-COENZYME A CARBOXYLASE CARBOXYL TRANSFERASE SUBUNIT ALPHA, CHLOROPLASTIC"/>
    <property type="match status" value="1"/>
</dbReference>
<dbReference type="PATRIC" id="fig|1423719.4.peg.1177"/>
<feature type="domain" description="CoA carboxyltransferase C-terminal" evidence="11">
    <location>
        <begin position="1"/>
        <end position="230"/>
    </location>
</feature>
<evidence type="ECO:0000256" key="9">
    <source>
        <dbReference type="ARBA" id="ARBA00023160"/>
    </source>
</evidence>
<evidence type="ECO:0000256" key="7">
    <source>
        <dbReference type="ARBA" id="ARBA00022840"/>
    </source>
</evidence>
<dbReference type="OrthoDB" id="9808023at2"/>
<dbReference type="Proteomes" id="UP000051450">
    <property type="component" value="Unassembled WGS sequence"/>
</dbReference>